<keyword evidence="2" id="KW-1185">Reference proteome</keyword>
<gene>
    <name evidence="1" type="ORF">KDM89_20730</name>
</gene>
<dbReference type="AlphaFoldDB" id="A0A941DRB5"/>
<dbReference type="PANTHER" id="PTHR30296">
    <property type="entry name" value="UNCHARACTERIZED PROTEIN YKGE"/>
    <property type="match status" value="1"/>
</dbReference>
<evidence type="ECO:0000313" key="1">
    <source>
        <dbReference type="EMBL" id="MBR7784560.1"/>
    </source>
</evidence>
<name>A0A941DRB5_9BURK</name>
<dbReference type="GO" id="GO:0005829">
    <property type="term" value="C:cytosol"/>
    <property type="evidence" value="ECO:0007669"/>
    <property type="project" value="TreeGrafter"/>
</dbReference>
<sequence length="84" mass="9006">TFSLKHPAISGAMVMDKLAALRATSCQGVVTADCGCLLNLRHAAEYQQQPVRIEHMASFLWRRTNAADAAQTDLPSAQPAGEPV</sequence>
<comment type="caution">
    <text evidence="1">The sequence shown here is derived from an EMBL/GenBank/DDBJ whole genome shotgun (WGS) entry which is preliminary data.</text>
</comment>
<dbReference type="Proteomes" id="UP000680067">
    <property type="component" value="Unassembled WGS sequence"/>
</dbReference>
<reference evidence="1" key="1">
    <citation type="submission" date="2021-04" db="EMBL/GenBank/DDBJ databases">
        <title>novel species isolated from subtropical streams in China.</title>
        <authorList>
            <person name="Lu H."/>
        </authorList>
    </citation>
    <scope>NUCLEOTIDE SEQUENCE</scope>
    <source>
        <strain evidence="1">LFS511W</strain>
    </source>
</reference>
<accession>A0A941DRB5</accession>
<feature type="non-terminal residue" evidence="1">
    <location>
        <position position="1"/>
    </location>
</feature>
<proteinExistence type="predicted"/>
<organism evidence="1 2">
    <name type="scientific">Undibacterium luofuense</name>
    <dbReference type="NCBI Taxonomy" id="2828733"/>
    <lineage>
        <taxon>Bacteria</taxon>
        <taxon>Pseudomonadati</taxon>
        <taxon>Pseudomonadota</taxon>
        <taxon>Betaproteobacteria</taxon>
        <taxon>Burkholderiales</taxon>
        <taxon>Oxalobacteraceae</taxon>
        <taxon>Undibacterium</taxon>
    </lineage>
</organism>
<protein>
    <submittedName>
        <fullName evidence="1">(Fe-S)-binding protein</fullName>
    </submittedName>
</protein>
<evidence type="ECO:0000313" key="2">
    <source>
        <dbReference type="Proteomes" id="UP000680067"/>
    </source>
</evidence>
<dbReference type="EMBL" id="JAGSPN010000346">
    <property type="protein sequence ID" value="MBR7784560.1"/>
    <property type="molecule type" value="Genomic_DNA"/>
</dbReference>
<dbReference type="PANTHER" id="PTHR30296:SF0">
    <property type="entry name" value="LACTATE UTILIZATION PROTEIN A"/>
    <property type="match status" value="1"/>
</dbReference>